<keyword evidence="2" id="KW-0812">Transmembrane</keyword>
<feature type="transmembrane region" description="Helical" evidence="2">
    <location>
        <begin position="80"/>
        <end position="100"/>
    </location>
</feature>
<protein>
    <recommendedName>
        <fullName evidence="3">DUF7598 domain-containing protein</fullName>
    </recommendedName>
</protein>
<feature type="transmembrane region" description="Helical" evidence="2">
    <location>
        <begin position="120"/>
        <end position="137"/>
    </location>
</feature>
<feature type="transmembrane region" description="Helical" evidence="2">
    <location>
        <begin position="143"/>
        <end position="166"/>
    </location>
</feature>
<name>A0A0B7G4P2_THACB</name>
<organism evidence="4 5">
    <name type="scientific">Thanatephorus cucumeris (strain AG1-IB / isolate 7/3/14)</name>
    <name type="common">Lettuce bottom rot fungus</name>
    <name type="synonym">Rhizoctonia solani</name>
    <dbReference type="NCBI Taxonomy" id="1108050"/>
    <lineage>
        <taxon>Eukaryota</taxon>
        <taxon>Fungi</taxon>
        <taxon>Dikarya</taxon>
        <taxon>Basidiomycota</taxon>
        <taxon>Agaricomycotina</taxon>
        <taxon>Agaricomycetes</taxon>
        <taxon>Cantharellales</taxon>
        <taxon>Ceratobasidiaceae</taxon>
        <taxon>Rhizoctonia</taxon>
        <taxon>Rhizoctonia solani AG-1</taxon>
    </lineage>
</organism>
<keyword evidence="5" id="KW-1185">Reference proteome</keyword>
<keyword evidence="2" id="KW-0472">Membrane</keyword>
<sequence>MKSNSMLPSGSNLRWFGLNVARALSVAALTVVIASSIVIMVRDANAICREISVSVKQTSEPSTGRIYMTSSTVPLQPGGAFFAIFSRLLIILQCIILILAEFQWPRALFAIHIPVLGPRCGVGILGMTQVLLSSLILSHRIPLFPLVSAFVLFAVGCFNIILGLVVREKVHLYRAWGVSPPNDVEAKQALPKNRRFSFRPRGKRSTALSSAGNMNYPDVEKLPVYRESHEPTSQSKQPHGIHKPPRVVVNLGFGRQAQQGTETEWCCLPIPEHSHPKY</sequence>
<evidence type="ECO:0000313" key="5">
    <source>
        <dbReference type="Proteomes" id="UP000059188"/>
    </source>
</evidence>
<accession>A0A0B7G4P2</accession>
<proteinExistence type="predicted"/>
<keyword evidence="2" id="KW-1133">Transmembrane helix</keyword>
<dbReference type="InterPro" id="IPR056019">
    <property type="entry name" value="DUF7598"/>
</dbReference>
<evidence type="ECO:0000256" key="2">
    <source>
        <dbReference type="SAM" id="Phobius"/>
    </source>
</evidence>
<feature type="transmembrane region" description="Helical" evidence="2">
    <location>
        <begin position="20"/>
        <end position="41"/>
    </location>
</feature>
<feature type="domain" description="DUF7598" evidence="3">
    <location>
        <begin position="80"/>
        <end position="139"/>
    </location>
</feature>
<dbReference type="Pfam" id="PF24535">
    <property type="entry name" value="DUF7598"/>
    <property type="match status" value="1"/>
</dbReference>
<feature type="region of interest" description="Disordered" evidence="1">
    <location>
        <begin position="226"/>
        <end position="245"/>
    </location>
</feature>
<dbReference type="EMBL" id="LN679181">
    <property type="protein sequence ID" value="CEL63442.1"/>
    <property type="molecule type" value="Genomic_DNA"/>
</dbReference>
<gene>
    <name evidence="4" type="ORF">RSOLAG1IB_10765</name>
</gene>
<evidence type="ECO:0000256" key="1">
    <source>
        <dbReference type="SAM" id="MobiDB-lite"/>
    </source>
</evidence>
<evidence type="ECO:0000313" key="4">
    <source>
        <dbReference type="EMBL" id="CEL63442.1"/>
    </source>
</evidence>
<dbReference type="STRING" id="1108050.A0A0B7G4P2"/>
<dbReference type="Proteomes" id="UP000059188">
    <property type="component" value="Unassembled WGS sequence"/>
</dbReference>
<evidence type="ECO:0000259" key="3">
    <source>
        <dbReference type="Pfam" id="PF24535"/>
    </source>
</evidence>
<dbReference type="AlphaFoldDB" id="A0A0B7G4P2"/>
<reference evidence="4 5" key="1">
    <citation type="submission" date="2014-11" db="EMBL/GenBank/DDBJ databases">
        <authorList>
            <person name="Wibberg Daniel"/>
        </authorList>
    </citation>
    <scope>NUCLEOTIDE SEQUENCE [LARGE SCALE GENOMIC DNA]</scope>
    <source>
        <strain evidence="4">Rhizoctonia solani AG1-IB 7/3/14</strain>
    </source>
</reference>
<dbReference type="OrthoDB" id="5327148at2759"/>